<proteinExistence type="predicted"/>
<keyword evidence="2" id="KW-1185">Reference proteome</keyword>
<dbReference type="SUPFAM" id="SSF101386">
    <property type="entry name" value="all-alpha NTP pyrophosphatases"/>
    <property type="match status" value="1"/>
</dbReference>
<dbReference type="PIRSF" id="PIRSF030140">
    <property type="entry name" value="UCP030140"/>
    <property type="match status" value="1"/>
</dbReference>
<dbReference type="InterPro" id="IPR014871">
    <property type="entry name" value="dUTPase/dCTP_pyrophosphatase"/>
</dbReference>
<protein>
    <submittedName>
        <fullName evidence="1">dUTPase</fullName>
    </submittedName>
</protein>
<dbReference type="Proteomes" id="UP000216498">
    <property type="component" value="Unassembled WGS sequence"/>
</dbReference>
<reference evidence="1 2" key="1">
    <citation type="submission" date="2017-08" db="EMBL/GenBank/DDBJ databases">
        <title>Virgibacillus indicus sp. nov. and Virgibacillus profoundi sp. nov, two moderately halophilic bacteria isolated from marine sediment by using the Microfluidic Streak Plate.</title>
        <authorList>
            <person name="Xu B."/>
            <person name="Hu B."/>
            <person name="Wang J."/>
            <person name="Zhu Y."/>
            <person name="Huang L."/>
            <person name="Du W."/>
            <person name="Huang Y."/>
        </authorList>
    </citation>
    <scope>NUCLEOTIDE SEQUENCE [LARGE SCALE GENOMIC DNA]</scope>
    <source>
        <strain evidence="1 2">IO3-P2-C2</strain>
    </source>
</reference>
<gene>
    <name evidence="1" type="ORF">CIL03_01085</name>
</gene>
<dbReference type="Gene3D" id="1.10.4010.10">
    <property type="entry name" value="Type II deoxyuridine triphosphatase"/>
    <property type="match status" value="1"/>
</dbReference>
<dbReference type="AlphaFoldDB" id="A0A265NDB1"/>
<dbReference type="RefSeq" id="WP_094883366.1">
    <property type="nucleotide sequence ID" value="NZ_NPMS01000001.1"/>
</dbReference>
<dbReference type="InterPro" id="IPR016947">
    <property type="entry name" value="UCP030140"/>
</dbReference>
<organism evidence="1 2">
    <name type="scientific">Virgibacillus indicus</name>
    <dbReference type="NCBI Taxonomy" id="2024554"/>
    <lineage>
        <taxon>Bacteria</taxon>
        <taxon>Bacillati</taxon>
        <taxon>Bacillota</taxon>
        <taxon>Bacilli</taxon>
        <taxon>Bacillales</taxon>
        <taxon>Bacillaceae</taxon>
        <taxon>Virgibacillus</taxon>
    </lineage>
</organism>
<dbReference type="EMBL" id="NPMS01000001">
    <property type="protein sequence ID" value="OZU89765.1"/>
    <property type="molecule type" value="Genomic_DNA"/>
</dbReference>
<evidence type="ECO:0000313" key="2">
    <source>
        <dbReference type="Proteomes" id="UP000216498"/>
    </source>
</evidence>
<name>A0A265NDB1_9BACI</name>
<dbReference type="OrthoDB" id="5506143at2"/>
<comment type="caution">
    <text evidence="1">The sequence shown here is derived from an EMBL/GenBank/DDBJ whole genome shotgun (WGS) entry which is preliminary data.</text>
</comment>
<accession>A0A265NDB1</accession>
<dbReference type="Pfam" id="PF08761">
    <property type="entry name" value="dUTPase_2"/>
    <property type="match status" value="1"/>
</dbReference>
<evidence type="ECO:0000313" key="1">
    <source>
        <dbReference type="EMBL" id="OZU89765.1"/>
    </source>
</evidence>
<dbReference type="CDD" id="cd11527">
    <property type="entry name" value="NTP-PPase_dUTPase"/>
    <property type="match status" value="1"/>
</dbReference>
<sequence>MNWDKLFSMQKQLDGYIQSKHHLKETDIFQAKILALLVELGELANETRCFKFWSTKPRNEKTVILEEYVDGVHFILSLGIDKEYLYEDKALETVITTETEQFNHVFEAAVAFKGDPSKLNYETLFTNYLQLGKLLGFSEADIQAAYMKKNEINYERQIQGY</sequence>